<dbReference type="SUPFAM" id="SSF50182">
    <property type="entry name" value="Sm-like ribonucleoproteins"/>
    <property type="match status" value="1"/>
</dbReference>
<dbReference type="Gene3D" id="3.30.70.100">
    <property type="match status" value="1"/>
</dbReference>
<protein>
    <recommendedName>
        <fullName evidence="12">Mechanosensitive ion channel protein MscS</fullName>
    </recommendedName>
</protein>
<dbReference type="Pfam" id="PF21082">
    <property type="entry name" value="MS_channel_3rd"/>
    <property type="match status" value="1"/>
</dbReference>
<evidence type="ECO:0000256" key="2">
    <source>
        <dbReference type="ARBA" id="ARBA00008017"/>
    </source>
</evidence>
<evidence type="ECO:0000259" key="9">
    <source>
        <dbReference type="Pfam" id="PF21082"/>
    </source>
</evidence>
<dbReference type="GO" id="GO:0008381">
    <property type="term" value="F:mechanosensitive monoatomic ion channel activity"/>
    <property type="evidence" value="ECO:0007669"/>
    <property type="project" value="UniProtKB-ARBA"/>
</dbReference>
<feature type="transmembrane region" description="Helical" evidence="7">
    <location>
        <begin position="102"/>
        <end position="120"/>
    </location>
</feature>
<sequence>MENTTVERVSSDLWHAVRDFLGFELFTHNQGNTKIAITVGSVLLLVVALVIVKYALKVIYLFATRKLNDEETLRFKGVYNFVSYFVYLFVFISILSLSGIDITIILTAAAVFFVGLGLAMRELFQDIIGGLYIMTDKTIMAGDVIEIQGEACKVIEITLRTTRVITREDRVIIIPNHKFITDVFFNYTQVTRAVRAGIKIRIPLNEDLDLAEKILMDSALKNTHVLKNPQPFVMLENFGEYAYELSLNVFITNSFREPRILSSIRYDIVQKMKENNLHIAIPHFKIDESGSHQKNESKK</sequence>
<dbReference type="InterPro" id="IPR011014">
    <property type="entry name" value="MscS_channel_TM-2"/>
</dbReference>
<keyword evidence="11" id="KW-1185">Reference proteome</keyword>
<name>A0A2M9R512_9FLAO</name>
<gene>
    <name evidence="10" type="ORF">CDL10_04995</name>
</gene>
<feature type="domain" description="Mechanosensitive ion channel MscS C-terminal" evidence="9">
    <location>
        <begin position="198"/>
        <end position="278"/>
    </location>
</feature>
<evidence type="ECO:0000259" key="8">
    <source>
        <dbReference type="Pfam" id="PF00924"/>
    </source>
</evidence>
<dbReference type="InterPro" id="IPR010920">
    <property type="entry name" value="LSM_dom_sf"/>
</dbReference>
<feature type="domain" description="Mechanosensitive ion channel MscS" evidence="8">
    <location>
        <begin position="123"/>
        <end position="188"/>
    </location>
</feature>
<dbReference type="Pfam" id="PF00924">
    <property type="entry name" value="MS_channel_2nd"/>
    <property type="match status" value="1"/>
</dbReference>
<evidence type="ECO:0008006" key="12">
    <source>
        <dbReference type="Google" id="ProtNLM"/>
    </source>
</evidence>
<dbReference type="Gene3D" id="2.30.30.60">
    <property type="match status" value="1"/>
</dbReference>
<evidence type="ECO:0000256" key="6">
    <source>
        <dbReference type="ARBA" id="ARBA00023136"/>
    </source>
</evidence>
<dbReference type="InterPro" id="IPR023408">
    <property type="entry name" value="MscS_beta-dom_sf"/>
</dbReference>
<dbReference type="Proteomes" id="UP000231960">
    <property type="component" value="Unassembled WGS sequence"/>
</dbReference>
<accession>A0A2M9R512</accession>
<dbReference type="PANTHER" id="PTHR30347:SF1">
    <property type="entry name" value="MECHANOSENSITIVE CHANNEL MSCK"/>
    <property type="match status" value="1"/>
</dbReference>
<evidence type="ECO:0000313" key="10">
    <source>
        <dbReference type="EMBL" id="PJR03954.1"/>
    </source>
</evidence>
<comment type="similarity">
    <text evidence="2">Belongs to the MscS (TC 1.A.23) family.</text>
</comment>
<keyword evidence="3" id="KW-1003">Cell membrane</keyword>
<evidence type="ECO:0000256" key="7">
    <source>
        <dbReference type="SAM" id="Phobius"/>
    </source>
</evidence>
<keyword evidence="5 7" id="KW-1133">Transmembrane helix</keyword>
<keyword evidence="6 7" id="KW-0472">Membrane</keyword>
<keyword evidence="4 7" id="KW-0812">Transmembrane</keyword>
<dbReference type="RefSeq" id="WP_100677519.1">
    <property type="nucleotide sequence ID" value="NZ_NIPO01000001.1"/>
</dbReference>
<dbReference type="EMBL" id="NIPO01000001">
    <property type="protein sequence ID" value="PJR03954.1"/>
    <property type="molecule type" value="Genomic_DNA"/>
</dbReference>
<dbReference type="InterPro" id="IPR006685">
    <property type="entry name" value="MscS_channel_2nd"/>
</dbReference>
<dbReference type="GO" id="GO:0005886">
    <property type="term" value="C:plasma membrane"/>
    <property type="evidence" value="ECO:0007669"/>
    <property type="project" value="UniProtKB-SubCell"/>
</dbReference>
<dbReference type="InterPro" id="IPR011066">
    <property type="entry name" value="MscS_channel_C_sf"/>
</dbReference>
<comment type="caution">
    <text evidence="10">The sequence shown here is derived from an EMBL/GenBank/DDBJ whole genome shotgun (WGS) entry which is preliminary data.</text>
</comment>
<evidence type="ECO:0000256" key="1">
    <source>
        <dbReference type="ARBA" id="ARBA00004651"/>
    </source>
</evidence>
<reference evidence="10 11" key="1">
    <citation type="submission" date="2017-06" db="EMBL/GenBank/DDBJ databases">
        <title>Description of Avrilella dinanensis gen. nov. sp. nov.</title>
        <authorList>
            <person name="Leyer C."/>
            <person name="Sassi M."/>
            <person name="Minet J."/>
            <person name="Kayal S."/>
            <person name="Cattoir V."/>
        </authorList>
    </citation>
    <scope>NUCLEOTIDE SEQUENCE [LARGE SCALE GENOMIC DNA]</scope>
    <source>
        <strain evidence="10 11">UR159</strain>
    </source>
</reference>
<evidence type="ECO:0000313" key="11">
    <source>
        <dbReference type="Proteomes" id="UP000231960"/>
    </source>
</evidence>
<dbReference type="SUPFAM" id="SSF82689">
    <property type="entry name" value="Mechanosensitive channel protein MscS (YggB), C-terminal domain"/>
    <property type="match status" value="1"/>
</dbReference>
<proteinExistence type="inferred from homology"/>
<evidence type="ECO:0000256" key="3">
    <source>
        <dbReference type="ARBA" id="ARBA00022475"/>
    </source>
</evidence>
<dbReference type="PANTHER" id="PTHR30347">
    <property type="entry name" value="POTASSIUM CHANNEL RELATED"/>
    <property type="match status" value="1"/>
</dbReference>
<comment type="subcellular location">
    <subcellularLocation>
        <location evidence="1">Cell membrane</location>
        <topology evidence="1">Multi-pass membrane protein</topology>
    </subcellularLocation>
</comment>
<evidence type="ECO:0000256" key="4">
    <source>
        <dbReference type="ARBA" id="ARBA00022692"/>
    </source>
</evidence>
<dbReference type="Gene3D" id="1.10.287.1260">
    <property type="match status" value="1"/>
</dbReference>
<feature type="transmembrane region" description="Helical" evidence="7">
    <location>
        <begin position="77"/>
        <end position="96"/>
    </location>
</feature>
<dbReference type="AlphaFoldDB" id="A0A2M9R512"/>
<dbReference type="OrthoDB" id="9809206at2"/>
<dbReference type="InterPro" id="IPR049278">
    <property type="entry name" value="MS_channel_C"/>
</dbReference>
<dbReference type="SUPFAM" id="SSF82861">
    <property type="entry name" value="Mechanosensitive channel protein MscS (YggB), transmembrane region"/>
    <property type="match status" value="1"/>
</dbReference>
<feature type="transmembrane region" description="Helical" evidence="7">
    <location>
        <begin position="35"/>
        <end position="56"/>
    </location>
</feature>
<dbReference type="InterPro" id="IPR052702">
    <property type="entry name" value="MscS-like_channel"/>
</dbReference>
<evidence type="ECO:0000256" key="5">
    <source>
        <dbReference type="ARBA" id="ARBA00022989"/>
    </source>
</evidence>
<organism evidence="10 11">
    <name type="scientific">Avrilella dinanensis</name>
    <dbReference type="NCBI Taxonomy" id="2008672"/>
    <lineage>
        <taxon>Bacteria</taxon>
        <taxon>Pseudomonadati</taxon>
        <taxon>Bacteroidota</taxon>
        <taxon>Flavobacteriia</taxon>
        <taxon>Flavobacteriales</taxon>
        <taxon>Flavobacteriaceae</taxon>
        <taxon>Avrilella</taxon>
    </lineage>
</organism>